<reference evidence="2" key="1">
    <citation type="journal article" date="2015" name="Genome Announc.">
        <title>Draft Genome Sequence of Tolypothrix boutellei Strain VB521301.</title>
        <authorList>
            <person name="Chandrababunaidu M.M."/>
            <person name="Singh D."/>
            <person name="Sen D."/>
            <person name="Bhan S."/>
            <person name="Das S."/>
            <person name="Gupta A."/>
            <person name="Adhikary S.P."/>
            <person name="Tripathy S."/>
        </authorList>
    </citation>
    <scope>NUCLEOTIDE SEQUENCE</scope>
    <source>
        <strain evidence="2">VB521301</strain>
    </source>
</reference>
<comment type="caution">
    <text evidence="2">The sequence shown here is derived from an EMBL/GenBank/DDBJ whole genome shotgun (WGS) entry which is preliminary data.</text>
</comment>
<dbReference type="RefSeq" id="WP_038082044.1">
    <property type="nucleotide sequence ID" value="NZ_JHEG04000001.1"/>
</dbReference>
<evidence type="ECO:0000313" key="2">
    <source>
        <dbReference type="EMBL" id="KIE06509.1"/>
    </source>
</evidence>
<evidence type="ECO:0000313" key="3">
    <source>
        <dbReference type="Proteomes" id="UP000029738"/>
    </source>
</evidence>
<gene>
    <name evidence="2" type="ORF">DA73_0234575</name>
    <name evidence="1" type="ORF">DA73_0400035620</name>
</gene>
<dbReference type="AlphaFoldDB" id="A0A0C1QLZ7"/>
<name>A0A0C1QLZ7_9CYAN</name>
<evidence type="ECO:0000313" key="1">
    <source>
        <dbReference type="EMBL" id="KAF3890185.1"/>
    </source>
</evidence>
<dbReference type="Proteomes" id="UP000029738">
    <property type="component" value="Unassembled WGS sequence"/>
</dbReference>
<dbReference type="OrthoDB" id="5540856at2"/>
<reference evidence="1" key="2">
    <citation type="submission" date="2019-11" db="EMBL/GenBank/DDBJ databases">
        <title>Improved Assembly of Tolypothrix boutellei genome.</title>
        <authorList>
            <person name="Sarangi A.N."/>
            <person name="Mukherjee M."/>
            <person name="Ghosh S."/>
            <person name="Singh D."/>
            <person name="Das A."/>
            <person name="Kant S."/>
            <person name="Prusty A."/>
            <person name="Tripathy S."/>
        </authorList>
    </citation>
    <scope>NUCLEOTIDE SEQUENCE</scope>
    <source>
        <strain evidence="1">VB521301</strain>
    </source>
</reference>
<sequence>MKLVIREYLSMLKESKEIDALLPDLLLMMGIDLLSRPAVGPRQFGVDIPAVGVDPKDNKQKLFLFTVKEGDISRTDWDAGKNAVRPSLNEILDSYLRNRVRPEHEALPKKIILATGGELKQDVEPDWVNFVHRYTTSDPKYGEIEFDFWGGDRLTLLIEQYFLDEYLFPESTQKHLRKTIALADQNEDEPRFFYALIEETLFKRDLPSEKNKSAERKRQKALCLLNLSTNIVFHWCQEADNLRPALLCAERAILRTWDWMRQNELFDCKTTSGKFTQLFLTYLKVTGAYAAKLQQHCFVKDGLFGYGADELEYPLRTFEVIGILGALGIAFENLSAFTRDEQLRERYSGQMQAVAQMLAGLIENNPPAFTPRYDGHAIDIALGLLTLTAAGYRDEAANWVKELSYHIVNAYHFGKYFPITSDSYNDLVAMEVGQAPPKEELMHASTLLPMLAGWYAVLNLADDYTAFQEAVRRTFTNTNFQVWFPDEDTDNHLYSTNAGYASGFTFEPFRLSENLDDLKTYITRLCEKHQAFNNLSCITRGWFVLGLIANRHFRTPIIPVYWQQYICDSKVGGEEQPEDESNNLD</sequence>
<keyword evidence="3" id="KW-1185">Reference proteome</keyword>
<accession>A0A0C1QLZ7</accession>
<proteinExistence type="predicted"/>
<protein>
    <submittedName>
        <fullName evidence="2">Uncharacterized protein</fullName>
    </submittedName>
</protein>
<dbReference type="EMBL" id="JHEG04000001">
    <property type="protein sequence ID" value="KAF3890185.1"/>
    <property type="molecule type" value="Genomic_DNA"/>
</dbReference>
<dbReference type="EMBL" id="JHEG02000059">
    <property type="protein sequence ID" value="KIE06509.1"/>
    <property type="molecule type" value="Genomic_DNA"/>
</dbReference>
<organism evidence="2">
    <name type="scientific">Tolypothrix bouteillei VB521301</name>
    <dbReference type="NCBI Taxonomy" id="1479485"/>
    <lineage>
        <taxon>Bacteria</taxon>
        <taxon>Bacillati</taxon>
        <taxon>Cyanobacteriota</taxon>
        <taxon>Cyanophyceae</taxon>
        <taxon>Nostocales</taxon>
        <taxon>Tolypothrichaceae</taxon>
        <taxon>Tolypothrix</taxon>
    </lineage>
</organism>